<gene>
    <name evidence="1" type="ORF">LZC95_17015</name>
</gene>
<proteinExistence type="predicted"/>
<sequence length="368" mass="39115">MAWGDPTVVSSEGTACSGAADPTACLAKLAELRPADGIFPDLDGYPHRATQVVYTRHDEVGAVTSAQELATFLKPITDAKTAGFLVRENGYDISCGGDERNARPSGDGFDIIGQIGGGCGRRDRTEDLLHVSKDGQITVLSSTVVERADPNCSPGRRPEGFAMAGASVDASPLGRFFAEAAELEAASVPAFLRLAEELAHHGAPADLVLHACDAARDEIRHTAMMTSLARRFGAEPSTPVVPPRPVRSLFDIALENAVEGCVHETHAALYATHQARHAADRRIRKVMKRIAEDETRHGALAWSVAAWIESLLSDEERARIDQARSDAVTTLMNGTAEPHPDVVRIAGAPSAAQASRLLHAVAGELWAA</sequence>
<keyword evidence="2" id="KW-1185">Reference proteome</keyword>
<dbReference type="CDD" id="cd00657">
    <property type="entry name" value="Ferritin_like"/>
    <property type="match status" value="1"/>
</dbReference>
<accession>A0ABZ2KIK4</accession>
<dbReference type="EMBL" id="CP089982">
    <property type="protein sequence ID" value="WXA98522.1"/>
    <property type="molecule type" value="Genomic_DNA"/>
</dbReference>
<dbReference type="Proteomes" id="UP001379533">
    <property type="component" value="Chromosome"/>
</dbReference>
<reference evidence="1 2" key="1">
    <citation type="submission" date="2021-12" db="EMBL/GenBank/DDBJ databases">
        <title>Discovery of the Pendulisporaceae a myxobacterial family with distinct sporulation behavior and unique specialized metabolism.</title>
        <authorList>
            <person name="Garcia R."/>
            <person name="Popoff A."/>
            <person name="Bader C.D."/>
            <person name="Loehr J."/>
            <person name="Walesch S."/>
            <person name="Walt C."/>
            <person name="Boldt J."/>
            <person name="Bunk B."/>
            <person name="Haeckl F.J.F.P.J."/>
            <person name="Gunesch A.P."/>
            <person name="Birkelbach J."/>
            <person name="Nuebel U."/>
            <person name="Pietschmann T."/>
            <person name="Bach T."/>
            <person name="Mueller R."/>
        </authorList>
    </citation>
    <scope>NUCLEOTIDE SEQUENCE [LARGE SCALE GENOMIC DNA]</scope>
    <source>
        <strain evidence="1 2">MSr12523</strain>
    </source>
</reference>
<organism evidence="1 2">
    <name type="scientific">Pendulispora brunnea</name>
    <dbReference type="NCBI Taxonomy" id="2905690"/>
    <lineage>
        <taxon>Bacteria</taxon>
        <taxon>Pseudomonadati</taxon>
        <taxon>Myxococcota</taxon>
        <taxon>Myxococcia</taxon>
        <taxon>Myxococcales</taxon>
        <taxon>Sorangiineae</taxon>
        <taxon>Pendulisporaceae</taxon>
        <taxon>Pendulispora</taxon>
    </lineage>
</organism>
<name>A0ABZ2KIK4_9BACT</name>
<protein>
    <submittedName>
        <fullName evidence="1">Ferritin-like domain-containing protein</fullName>
    </submittedName>
</protein>
<dbReference type="RefSeq" id="WP_394849134.1">
    <property type="nucleotide sequence ID" value="NZ_CP089982.1"/>
</dbReference>
<dbReference type="InterPro" id="IPR009078">
    <property type="entry name" value="Ferritin-like_SF"/>
</dbReference>
<dbReference type="SUPFAM" id="SSF47240">
    <property type="entry name" value="Ferritin-like"/>
    <property type="match status" value="1"/>
</dbReference>
<evidence type="ECO:0000313" key="2">
    <source>
        <dbReference type="Proteomes" id="UP001379533"/>
    </source>
</evidence>
<evidence type="ECO:0000313" key="1">
    <source>
        <dbReference type="EMBL" id="WXA98522.1"/>
    </source>
</evidence>
<dbReference type="Gene3D" id="1.10.620.20">
    <property type="entry name" value="Ribonucleotide Reductase, subunit A"/>
    <property type="match status" value="1"/>
</dbReference>
<dbReference type="InterPro" id="IPR012348">
    <property type="entry name" value="RNR-like"/>
</dbReference>